<keyword evidence="2" id="KW-1185">Reference proteome</keyword>
<dbReference type="Proteomes" id="UP000184480">
    <property type="component" value="Unassembled WGS sequence"/>
</dbReference>
<dbReference type="AlphaFoldDB" id="A0A1M5IZL7"/>
<accession>A0A1M5IZL7</accession>
<evidence type="ECO:0000313" key="2">
    <source>
        <dbReference type="Proteomes" id="UP000184480"/>
    </source>
</evidence>
<sequence>MGRVKARFKKLNDFGVWWKSNPVLNEYINSWHCHDNNISRCALVRYPGANF</sequence>
<dbReference type="RefSeq" id="WP_157257585.1">
    <property type="nucleotide sequence ID" value="NZ_BBXL01000026.1"/>
</dbReference>
<gene>
    <name evidence="1" type="ORF">SAMN05444362_12168</name>
</gene>
<dbReference type="EMBL" id="FQUC01000021">
    <property type="protein sequence ID" value="SHG33721.1"/>
    <property type="molecule type" value="Genomic_DNA"/>
</dbReference>
<proteinExistence type="predicted"/>
<organism evidence="1 2">
    <name type="scientific">Dysgonomonas macrotermitis</name>
    <dbReference type="NCBI Taxonomy" id="1346286"/>
    <lineage>
        <taxon>Bacteria</taxon>
        <taxon>Pseudomonadati</taxon>
        <taxon>Bacteroidota</taxon>
        <taxon>Bacteroidia</taxon>
        <taxon>Bacteroidales</taxon>
        <taxon>Dysgonomonadaceae</taxon>
        <taxon>Dysgonomonas</taxon>
    </lineage>
</organism>
<protein>
    <submittedName>
        <fullName evidence="1">Uncharacterized protein</fullName>
    </submittedName>
</protein>
<dbReference type="STRING" id="1346286.SAMN05444362_12168"/>
<reference evidence="2" key="1">
    <citation type="submission" date="2016-11" db="EMBL/GenBank/DDBJ databases">
        <authorList>
            <person name="Varghese N."/>
            <person name="Submissions S."/>
        </authorList>
    </citation>
    <scope>NUCLEOTIDE SEQUENCE [LARGE SCALE GENOMIC DNA]</scope>
    <source>
        <strain evidence="2">DSM 27370</strain>
    </source>
</reference>
<name>A0A1M5IZL7_9BACT</name>
<evidence type="ECO:0000313" key="1">
    <source>
        <dbReference type="EMBL" id="SHG33721.1"/>
    </source>
</evidence>